<name>A0ABR9EL58_9GAMM</name>
<proteinExistence type="predicted"/>
<dbReference type="Proteomes" id="UP000615755">
    <property type="component" value="Unassembled WGS sequence"/>
</dbReference>
<protein>
    <submittedName>
        <fullName evidence="1">Uncharacterized protein</fullName>
    </submittedName>
</protein>
<gene>
    <name evidence="1" type="ORF">PAUR_b0501</name>
</gene>
<comment type="caution">
    <text evidence="1">The sequence shown here is derived from an EMBL/GenBank/DDBJ whole genome shotgun (WGS) entry which is preliminary data.</text>
</comment>
<dbReference type="EMBL" id="AQGV01000015">
    <property type="protein sequence ID" value="MBE0370458.1"/>
    <property type="molecule type" value="Genomic_DNA"/>
</dbReference>
<organism evidence="1 2">
    <name type="scientific">Pseudoalteromonas aurantia 208</name>
    <dbReference type="NCBI Taxonomy" id="1314867"/>
    <lineage>
        <taxon>Bacteria</taxon>
        <taxon>Pseudomonadati</taxon>
        <taxon>Pseudomonadota</taxon>
        <taxon>Gammaproteobacteria</taxon>
        <taxon>Alteromonadales</taxon>
        <taxon>Pseudoalteromonadaceae</taxon>
        <taxon>Pseudoalteromonas</taxon>
    </lineage>
</organism>
<reference evidence="1 2" key="1">
    <citation type="submission" date="2015-03" db="EMBL/GenBank/DDBJ databases">
        <title>Genome sequence of Pseudoalteromonas aurantia.</title>
        <authorList>
            <person name="Xie B.-B."/>
            <person name="Rong J.-C."/>
            <person name="Qin Q.-L."/>
            <person name="Zhang Y.-Z."/>
        </authorList>
    </citation>
    <scope>NUCLEOTIDE SEQUENCE [LARGE SCALE GENOMIC DNA]</scope>
    <source>
        <strain evidence="1 2">208</strain>
    </source>
</reference>
<accession>A0ABR9EL58</accession>
<sequence length="46" mass="5191">MFPIPKPLSKPEVSYVFAIDALQQSFCHDGFELVEVYLARLLSGFS</sequence>
<evidence type="ECO:0000313" key="2">
    <source>
        <dbReference type="Proteomes" id="UP000615755"/>
    </source>
</evidence>
<evidence type="ECO:0000313" key="1">
    <source>
        <dbReference type="EMBL" id="MBE0370458.1"/>
    </source>
</evidence>
<keyword evidence="2" id="KW-1185">Reference proteome</keyword>